<dbReference type="Gene3D" id="3.20.20.80">
    <property type="entry name" value="Glycosidases"/>
    <property type="match status" value="1"/>
</dbReference>
<dbReference type="EMBL" id="JAKCXM010000496">
    <property type="protein sequence ID" value="KAJ0393415.1"/>
    <property type="molecule type" value="Genomic_DNA"/>
</dbReference>
<comment type="caution">
    <text evidence="6">The sequence shown here is derived from an EMBL/GenBank/DDBJ whole genome shotgun (WGS) entry which is preliminary data.</text>
</comment>
<evidence type="ECO:0000259" key="5">
    <source>
        <dbReference type="PROSITE" id="PS50053"/>
    </source>
</evidence>
<dbReference type="SUPFAM" id="SSF52058">
    <property type="entry name" value="L domain-like"/>
    <property type="match status" value="1"/>
</dbReference>
<feature type="region of interest" description="Disordered" evidence="4">
    <location>
        <begin position="606"/>
        <end position="632"/>
    </location>
</feature>
<dbReference type="SUPFAM" id="SSF54236">
    <property type="entry name" value="Ubiquitin-like"/>
    <property type="match status" value="1"/>
</dbReference>
<evidence type="ECO:0000313" key="6">
    <source>
        <dbReference type="EMBL" id="KAJ0393415.1"/>
    </source>
</evidence>
<dbReference type="PROSITE" id="PS50053">
    <property type="entry name" value="UBIQUITIN_2"/>
    <property type="match status" value="1"/>
</dbReference>
<dbReference type="Pfam" id="PF00560">
    <property type="entry name" value="LRR_1"/>
    <property type="match status" value="1"/>
</dbReference>
<dbReference type="InterPro" id="IPR001611">
    <property type="entry name" value="Leu-rich_rpt"/>
</dbReference>
<dbReference type="AlphaFoldDB" id="A0AAD5LV04"/>
<feature type="domain" description="Ubiquitin-like" evidence="5">
    <location>
        <begin position="826"/>
        <end position="906"/>
    </location>
</feature>
<feature type="region of interest" description="Disordered" evidence="4">
    <location>
        <begin position="646"/>
        <end position="682"/>
    </location>
</feature>
<dbReference type="GO" id="GO:0030245">
    <property type="term" value="P:cellulose catabolic process"/>
    <property type="evidence" value="ECO:0007669"/>
    <property type="project" value="UniProtKB-KW"/>
</dbReference>
<dbReference type="InterPro" id="IPR017853">
    <property type="entry name" value="GH"/>
</dbReference>
<organism evidence="6 7">
    <name type="scientific">Pythium insidiosum</name>
    <name type="common">Pythiosis disease agent</name>
    <dbReference type="NCBI Taxonomy" id="114742"/>
    <lineage>
        <taxon>Eukaryota</taxon>
        <taxon>Sar</taxon>
        <taxon>Stramenopiles</taxon>
        <taxon>Oomycota</taxon>
        <taxon>Peronosporomycetes</taxon>
        <taxon>Pythiales</taxon>
        <taxon>Pythiaceae</taxon>
        <taxon>Pythium</taxon>
    </lineage>
</organism>
<evidence type="ECO:0000256" key="2">
    <source>
        <dbReference type="ARBA" id="ARBA00023277"/>
    </source>
</evidence>
<keyword evidence="2" id="KW-0119">Carbohydrate metabolism</keyword>
<dbReference type="InterPro" id="IPR032675">
    <property type="entry name" value="LRR_dom_sf"/>
</dbReference>
<proteinExistence type="predicted"/>
<feature type="region of interest" description="Disordered" evidence="4">
    <location>
        <begin position="767"/>
        <end position="791"/>
    </location>
</feature>
<dbReference type="PANTHER" id="PTHR35923">
    <property type="entry name" value="MAJOR EXTRACELLULAR ENDOGLUCANASE"/>
    <property type="match status" value="1"/>
</dbReference>
<dbReference type="PANTHER" id="PTHR35923:SF2">
    <property type="entry name" value="ENDOGLUCANASE"/>
    <property type="match status" value="1"/>
</dbReference>
<dbReference type="InterPro" id="IPR029071">
    <property type="entry name" value="Ubiquitin-like_domsf"/>
</dbReference>
<feature type="region of interest" description="Disordered" evidence="4">
    <location>
        <begin position="721"/>
        <end position="741"/>
    </location>
</feature>
<accession>A0AAD5LV04</accession>
<sequence>MDIVNQSQNRALQLSSYLASMKSIIRALGHRRISVLISLHTLTTDLAGKLWYSNSIPEDWFLSAVDVLTTHLCNSDYWNVIGLDLKNEPADATWGDGSPKDFRIGAEHLMKQRRFAGGYVWSLNPESGYGYNPGKTEGQADKHILGYPTMVRVFLLASALATLAAAQTTSTPKLCTNTASVVLGSCGTACPSEQPCAQYPSDASTKCSSAARNKCEAADTSCTYQCIRAYNSARQTWNLFVKEPAASDTATNSSTPTDMFPVAPIEQISGYQIPADAKSVQITGYDNIDVPKGSIKNLLLDFNMFNNAKTVTTFLMKNCKLSDVPSDLGNMQNLKDLSLAKNTIVDMPSADSKISKALQNLERLDLSNNEVSKFNWLLASIQSLDLSDNKLTEFPSVIFNMTKLQKLVLTGNSIKSVSLTSSQLSFLKSLSAEKLDTHQIPFESMGLEEHTIVQQVAVGKLRPKVSETCPEVIRRLTHECLQFDPQLRPSAARWPDKRTMTSKDSSLLDGKPSRTPFIPRDVFRLLVRLEEQKTHDVDTEALERRFRVPEGYSKEETTEQRELLIARNSTPGPGTYEVPSSWLAPDKQPRPSAVFASVVPRTVAMETSGPHHPLSDAVHSALESPPPLGSFTRAERGLLSDLRHTQSEPALPSPSYPLPSGSQKIGSFGKAPRLDGQSSGTADLGPAAYDVGRLWDPSPISGRHIMTAPSAAVFSADRERLLHSGKASTSPSDPSDQREQDPFEWLRRLPEGDKRVQLLMSKLRVHSNRDTKARRQPSHVPVQTPSHPNDKIIDSLLRRDSAAAARQRASPQLTLLPSTGQRDDRITVSCRLPGGHVVSMRLFPTKTLRQLKRAITRRQTRFQHEHTFDLFLTPDGTRLSDPDATLQDNGIQHLAMLQLVPVTGGANPATSSSTHA</sequence>
<evidence type="ECO:0000256" key="1">
    <source>
        <dbReference type="ARBA" id="ARBA00023001"/>
    </source>
</evidence>
<dbReference type="Gene3D" id="1.10.510.10">
    <property type="entry name" value="Transferase(Phosphotransferase) domain 1"/>
    <property type="match status" value="1"/>
</dbReference>
<reference evidence="6" key="1">
    <citation type="submission" date="2021-12" db="EMBL/GenBank/DDBJ databases">
        <title>Prjna785345.</title>
        <authorList>
            <person name="Rujirawat T."/>
            <person name="Krajaejun T."/>
        </authorList>
    </citation>
    <scope>NUCLEOTIDE SEQUENCE</scope>
    <source>
        <strain evidence="6">Pi057C3</strain>
    </source>
</reference>
<dbReference type="Gene3D" id="3.80.10.10">
    <property type="entry name" value="Ribonuclease Inhibitor"/>
    <property type="match status" value="1"/>
</dbReference>
<evidence type="ECO:0000313" key="7">
    <source>
        <dbReference type="Proteomes" id="UP001209570"/>
    </source>
</evidence>
<dbReference type="InterPro" id="IPR000626">
    <property type="entry name" value="Ubiquitin-like_dom"/>
</dbReference>
<keyword evidence="7" id="KW-1185">Reference proteome</keyword>
<dbReference type="SUPFAM" id="SSF51445">
    <property type="entry name" value="(Trans)glycosidases"/>
    <property type="match status" value="1"/>
</dbReference>
<keyword evidence="3" id="KW-0624">Polysaccharide degradation</keyword>
<protein>
    <recommendedName>
        <fullName evidence="5">Ubiquitin-like domain-containing protein</fullName>
    </recommendedName>
</protein>
<dbReference type="Gene3D" id="3.10.20.90">
    <property type="entry name" value="Phosphatidylinositol 3-kinase Catalytic Subunit, Chain A, domain 1"/>
    <property type="match status" value="1"/>
</dbReference>
<dbReference type="PROSITE" id="PS51450">
    <property type="entry name" value="LRR"/>
    <property type="match status" value="1"/>
</dbReference>
<feature type="region of interest" description="Disordered" evidence="4">
    <location>
        <begin position="491"/>
        <end position="511"/>
    </location>
</feature>
<dbReference type="Proteomes" id="UP001209570">
    <property type="component" value="Unassembled WGS sequence"/>
</dbReference>
<keyword evidence="1" id="KW-0136">Cellulose degradation</keyword>
<name>A0AAD5LV04_PYTIN</name>
<gene>
    <name evidence="6" type="ORF">P43SY_005992</name>
</gene>
<evidence type="ECO:0000256" key="4">
    <source>
        <dbReference type="SAM" id="MobiDB-lite"/>
    </source>
</evidence>
<evidence type="ECO:0000256" key="3">
    <source>
        <dbReference type="ARBA" id="ARBA00023326"/>
    </source>
</evidence>